<organism evidence="2 3">
    <name type="scientific">Ferrovibrio xuzhouensis</name>
    <dbReference type="NCBI Taxonomy" id="1576914"/>
    <lineage>
        <taxon>Bacteria</taxon>
        <taxon>Pseudomonadati</taxon>
        <taxon>Pseudomonadota</taxon>
        <taxon>Alphaproteobacteria</taxon>
        <taxon>Rhodospirillales</taxon>
        <taxon>Rhodospirillaceae</taxon>
        <taxon>Ferrovibrio</taxon>
    </lineage>
</organism>
<evidence type="ECO:0000313" key="2">
    <source>
        <dbReference type="EMBL" id="MFC3676168.1"/>
    </source>
</evidence>
<proteinExistence type="predicted"/>
<keyword evidence="3" id="KW-1185">Reference proteome</keyword>
<dbReference type="EMBL" id="JBHRYJ010000002">
    <property type="protein sequence ID" value="MFC3676168.1"/>
    <property type="molecule type" value="Genomic_DNA"/>
</dbReference>
<accession>A0ABV7VJ40</accession>
<evidence type="ECO:0000313" key="3">
    <source>
        <dbReference type="Proteomes" id="UP001595711"/>
    </source>
</evidence>
<reference evidence="3" key="1">
    <citation type="journal article" date="2019" name="Int. J. Syst. Evol. Microbiol.">
        <title>The Global Catalogue of Microorganisms (GCM) 10K type strain sequencing project: providing services to taxonomists for standard genome sequencing and annotation.</title>
        <authorList>
            <consortium name="The Broad Institute Genomics Platform"/>
            <consortium name="The Broad Institute Genome Sequencing Center for Infectious Disease"/>
            <person name="Wu L."/>
            <person name="Ma J."/>
        </authorList>
    </citation>
    <scope>NUCLEOTIDE SEQUENCE [LARGE SCALE GENOMIC DNA]</scope>
    <source>
        <strain evidence="3">KCTC 42182</strain>
    </source>
</reference>
<protein>
    <submittedName>
        <fullName evidence="2">Uncharacterized protein</fullName>
    </submittedName>
</protein>
<feature type="region of interest" description="Disordered" evidence="1">
    <location>
        <begin position="1"/>
        <end position="26"/>
    </location>
</feature>
<evidence type="ECO:0000256" key="1">
    <source>
        <dbReference type="SAM" id="MobiDB-lite"/>
    </source>
</evidence>
<dbReference type="RefSeq" id="WP_379726264.1">
    <property type="nucleotide sequence ID" value="NZ_JBHRYJ010000002.1"/>
</dbReference>
<sequence>MPQRNSMQTLPEGKANSTSGENPTATATGRELIDFIALVLLAIKEEIEDLQQMQTETAEAFSRKLLELGAQQPALPEMGEIIALMQGDDLRNQRQQHVINALRYVENIIHEQAGRNWAPRLTERAAGWGEGLIAGQTLEQVRTHFHHYLMGAPHGAAPRHNRRATDKSSEVELF</sequence>
<gene>
    <name evidence="2" type="ORF">ACFOOQ_11480</name>
</gene>
<feature type="compositionally biased region" description="Basic and acidic residues" evidence="1">
    <location>
        <begin position="163"/>
        <end position="174"/>
    </location>
</feature>
<name>A0ABV7VJ40_9PROT</name>
<feature type="region of interest" description="Disordered" evidence="1">
    <location>
        <begin position="152"/>
        <end position="174"/>
    </location>
</feature>
<comment type="caution">
    <text evidence="2">The sequence shown here is derived from an EMBL/GenBank/DDBJ whole genome shotgun (WGS) entry which is preliminary data.</text>
</comment>
<dbReference type="Proteomes" id="UP001595711">
    <property type="component" value="Unassembled WGS sequence"/>
</dbReference>